<dbReference type="Gene3D" id="1.25.40.10">
    <property type="entry name" value="Tetratricopeptide repeat domain"/>
    <property type="match status" value="5"/>
</dbReference>
<organism evidence="1 2">
    <name type="scientific">Devosia riboflavina</name>
    <dbReference type="NCBI Taxonomy" id="46914"/>
    <lineage>
        <taxon>Bacteria</taxon>
        <taxon>Pseudomonadati</taxon>
        <taxon>Pseudomonadota</taxon>
        <taxon>Alphaproteobacteria</taxon>
        <taxon>Hyphomicrobiales</taxon>
        <taxon>Devosiaceae</taxon>
        <taxon>Devosia</taxon>
    </lineage>
</organism>
<dbReference type="SMART" id="SM00671">
    <property type="entry name" value="SEL1"/>
    <property type="match status" value="16"/>
</dbReference>
<protein>
    <recommendedName>
        <fullName evidence="3">Peptidoglycan binding-like domain-containing protein</fullName>
    </recommendedName>
</protein>
<gene>
    <name evidence="1" type="ORF">JP75_15200</name>
</gene>
<keyword evidence="2" id="KW-1185">Reference proteome</keyword>
<proteinExistence type="predicted"/>
<dbReference type="InterPro" id="IPR050767">
    <property type="entry name" value="Sel1_AlgK"/>
</dbReference>
<evidence type="ECO:0000313" key="2">
    <source>
        <dbReference type="Proteomes" id="UP000028981"/>
    </source>
</evidence>
<evidence type="ECO:0008006" key="3">
    <source>
        <dbReference type="Google" id="ProtNLM"/>
    </source>
</evidence>
<sequence>MPDCALVALETASAQGNPAAKVELAQELLKEGTPGGAERAVRLLTGVAERGDGWAAILLASLYRQGEVVEQDGAKVVALLEPLAKGGNAGALTGLGELYLTGARNMPKDVPLAAEYLERAAATGDLWGKFQLALLLIDGNGVDRDLEQAVELLEEVSQTGDPWVLITLGDLYAKGLVPPAEKAIPYFEKAAATGNTAALTRLAQAYQTGLGSEAADPAKSREFWEAAVAKGDSFAQINLALLLLDDGGRAAVDRAVKLLDAGAARGEAWPATILADLLVRGEKVPQDAQRAVALLAPLADGGSAAAQVALSDIYAKGAGDVAADPSRAFALIDAAYEQGEAQAASRLGFMLVRGEGTKQDISRGLGLLDQAVSRSTDPWLAIDVGALLAAGDVVPVDGAKAIAMFKKAADLGSAAGLFRLGISYRDGVGDVEPDPVMARTYLGRAADMGDNASRVTLAQMLLSSDVRADVDKGVLLLEAATKEYDAWGTTSLAALLLEGRVLPKDGERVRALLEPLAEEGSAAALAMLGDLYVKGADPIVADPSVGRGYYEKAAALGELGAKNKLGLMLLAGEAGPGDAGRGLQLLREVAEAGDGWAKIQLGDALTQGGAVDVDAVAARDYYQRALDQGIAAGAVKLGLLYLNGAGTLRPDPVKAAEFFEAAAADGDDLARIQLALMYFEGRGVARDVGQSLTLLGDAAQDSAWANGILGGYYADGRYGEPDYAKARDYFDRAVALGDASGSFRFGGLLSSGPLAKEHRQEGLELVRGAVSQGVPGAAVEMARLEMMGVAGAEGGKAAEQRLLAEVKRENPAALRLLLQLYRAGGGGLSPSIAKAKASLDQYGGLLQPDAATFESMALQAAGPPTLDAMRAVGDSFGKLGAGDVTQAVQMLFWSNKNAYVYVLQQQLKKAERYGGPLDGRLTRGTIAALNAACRASSSETRVCSMGPLTPDYAVMMSKQIAGFDMGVAVN</sequence>
<dbReference type="SUPFAM" id="SSF81901">
    <property type="entry name" value="HCP-like"/>
    <property type="match status" value="5"/>
</dbReference>
<evidence type="ECO:0000313" key="1">
    <source>
        <dbReference type="EMBL" id="KFL30520.1"/>
    </source>
</evidence>
<accession>A0A087M0W7</accession>
<dbReference type="EMBL" id="JQGC01000013">
    <property type="protein sequence ID" value="KFL30520.1"/>
    <property type="molecule type" value="Genomic_DNA"/>
</dbReference>
<name>A0A087M0W7_9HYPH</name>
<reference evidence="1 2" key="1">
    <citation type="submission" date="2014-08" db="EMBL/GenBank/DDBJ databases">
        <authorList>
            <person name="Hassan Y.I."/>
            <person name="Lepp D."/>
            <person name="Zhou T."/>
        </authorList>
    </citation>
    <scope>NUCLEOTIDE SEQUENCE [LARGE SCALE GENOMIC DNA]</scope>
    <source>
        <strain evidence="1 2">IFO13584</strain>
    </source>
</reference>
<dbReference type="AlphaFoldDB" id="A0A087M0W7"/>
<comment type="caution">
    <text evidence="1">The sequence shown here is derived from an EMBL/GenBank/DDBJ whole genome shotgun (WGS) entry which is preliminary data.</text>
</comment>
<dbReference type="PANTHER" id="PTHR11102:SF160">
    <property type="entry name" value="ERAD-ASSOCIATED E3 UBIQUITIN-PROTEIN LIGASE COMPONENT HRD3"/>
    <property type="match status" value="1"/>
</dbReference>
<dbReference type="Pfam" id="PF08238">
    <property type="entry name" value="Sel1"/>
    <property type="match status" value="15"/>
</dbReference>
<dbReference type="Proteomes" id="UP000028981">
    <property type="component" value="Unassembled WGS sequence"/>
</dbReference>
<dbReference type="STRING" id="46914.JP75_15200"/>
<dbReference type="PANTHER" id="PTHR11102">
    <property type="entry name" value="SEL-1-LIKE PROTEIN"/>
    <property type="match status" value="1"/>
</dbReference>
<dbReference type="InterPro" id="IPR006597">
    <property type="entry name" value="Sel1-like"/>
</dbReference>
<dbReference type="InterPro" id="IPR011990">
    <property type="entry name" value="TPR-like_helical_dom_sf"/>
</dbReference>